<evidence type="ECO:0000313" key="6">
    <source>
        <dbReference type="Proteomes" id="UP000244168"/>
    </source>
</evidence>
<dbReference type="EMBL" id="QAOQ01000003">
    <property type="protein sequence ID" value="PTQ97918.1"/>
    <property type="molecule type" value="Genomic_DNA"/>
</dbReference>
<protein>
    <submittedName>
        <fullName evidence="5">Concanavalin A-like lectin/glucanase superfamily protein</fullName>
    </submittedName>
</protein>
<dbReference type="InterPro" id="IPR013320">
    <property type="entry name" value="ConA-like_dom_sf"/>
</dbReference>
<keyword evidence="6" id="KW-1185">Reference proteome</keyword>
<evidence type="ECO:0000256" key="2">
    <source>
        <dbReference type="ARBA" id="ARBA00023157"/>
    </source>
</evidence>
<dbReference type="GO" id="GO:0005975">
    <property type="term" value="P:carbohydrate metabolic process"/>
    <property type="evidence" value="ECO:0007669"/>
    <property type="project" value="UniProtKB-ARBA"/>
</dbReference>
<comment type="caution">
    <text evidence="5">The sequence shown here is derived from an EMBL/GenBank/DDBJ whole genome shotgun (WGS) entry which is preliminary data.</text>
</comment>
<feature type="chain" id="PRO_5015511814" evidence="3">
    <location>
        <begin position="30"/>
        <end position="230"/>
    </location>
</feature>
<feature type="domain" description="LamG-like jellyroll fold" evidence="4">
    <location>
        <begin position="84"/>
        <end position="223"/>
    </location>
</feature>
<evidence type="ECO:0000256" key="3">
    <source>
        <dbReference type="SAM" id="SignalP"/>
    </source>
</evidence>
<dbReference type="Proteomes" id="UP000244168">
    <property type="component" value="Unassembled WGS sequence"/>
</dbReference>
<dbReference type="SUPFAM" id="SSF49899">
    <property type="entry name" value="Concanavalin A-like lectins/glucanases"/>
    <property type="match status" value="1"/>
</dbReference>
<keyword evidence="2" id="KW-1015">Disulfide bond</keyword>
<dbReference type="AlphaFoldDB" id="A0A2T5JAM8"/>
<accession>A0A2T5JAM8</accession>
<proteinExistence type="predicted"/>
<name>A0A2T5JAM8_9SPHI</name>
<sequence length="230" mass="25985">MFRFNCKPIALGLAGMAAMLFFKINKASAQDVVWKLNNINQIGNAQTEVLGKPEVTHKDGHTAIAFNGANDGLVLPHFPIEGWSKFTIEVLFRPDGDGPVQPRFVHFQDKDNNRGTFEIRLTPQKMWYMDTFLRNGKTTDKGLTLIDSTLQHPADRWYWVAMVFDGQNMTSYVNGVKEKTGISNFPTMDASAQVALGVRLNKVNWFKGQISEIRFHHEVLSAEALQKVKE</sequence>
<evidence type="ECO:0000256" key="1">
    <source>
        <dbReference type="ARBA" id="ARBA00022729"/>
    </source>
</evidence>
<dbReference type="Gene3D" id="2.60.120.200">
    <property type="match status" value="1"/>
</dbReference>
<dbReference type="Pfam" id="PF13385">
    <property type="entry name" value="Laminin_G_3"/>
    <property type="match status" value="1"/>
</dbReference>
<dbReference type="SMART" id="SM00560">
    <property type="entry name" value="LamGL"/>
    <property type="match status" value="1"/>
</dbReference>
<keyword evidence="5" id="KW-0430">Lectin</keyword>
<feature type="signal peptide" evidence="3">
    <location>
        <begin position="1"/>
        <end position="29"/>
    </location>
</feature>
<organism evidence="5 6">
    <name type="scientific">Mucilaginibacter yixingensis</name>
    <dbReference type="NCBI Taxonomy" id="1295612"/>
    <lineage>
        <taxon>Bacteria</taxon>
        <taxon>Pseudomonadati</taxon>
        <taxon>Bacteroidota</taxon>
        <taxon>Sphingobacteriia</taxon>
        <taxon>Sphingobacteriales</taxon>
        <taxon>Sphingobacteriaceae</taxon>
        <taxon>Mucilaginibacter</taxon>
    </lineage>
</organism>
<evidence type="ECO:0000259" key="4">
    <source>
        <dbReference type="SMART" id="SM00560"/>
    </source>
</evidence>
<dbReference type="RefSeq" id="WP_107828116.1">
    <property type="nucleotide sequence ID" value="NZ_CP160205.1"/>
</dbReference>
<dbReference type="OrthoDB" id="851894at2"/>
<dbReference type="GO" id="GO:0004553">
    <property type="term" value="F:hydrolase activity, hydrolyzing O-glycosyl compounds"/>
    <property type="evidence" value="ECO:0007669"/>
    <property type="project" value="UniProtKB-ARBA"/>
</dbReference>
<reference evidence="5 6" key="1">
    <citation type="submission" date="2018-04" db="EMBL/GenBank/DDBJ databases">
        <title>Genomic Encyclopedia of Archaeal and Bacterial Type Strains, Phase II (KMG-II): from individual species to whole genera.</title>
        <authorList>
            <person name="Goeker M."/>
        </authorList>
    </citation>
    <scope>NUCLEOTIDE SEQUENCE [LARGE SCALE GENOMIC DNA]</scope>
    <source>
        <strain evidence="5 6">DSM 26809</strain>
    </source>
</reference>
<gene>
    <name evidence="5" type="ORF">C8P68_10377</name>
</gene>
<evidence type="ECO:0000313" key="5">
    <source>
        <dbReference type="EMBL" id="PTQ97918.1"/>
    </source>
</evidence>
<dbReference type="InterPro" id="IPR006558">
    <property type="entry name" value="LamG-like"/>
</dbReference>
<keyword evidence="1 3" id="KW-0732">Signal</keyword>
<dbReference type="GO" id="GO:0030246">
    <property type="term" value="F:carbohydrate binding"/>
    <property type="evidence" value="ECO:0007669"/>
    <property type="project" value="UniProtKB-KW"/>
</dbReference>